<evidence type="ECO:0000256" key="3">
    <source>
        <dbReference type="SAM" id="MobiDB-lite"/>
    </source>
</evidence>
<feature type="compositionally biased region" description="Basic and acidic residues" evidence="3">
    <location>
        <begin position="89"/>
        <end position="102"/>
    </location>
</feature>
<name>A0AAD9MX08_9ANNE</name>
<proteinExistence type="inferred from homology"/>
<feature type="region of interest" description="Disordered" evidence="3">
    <location>
        <begin position="1"/>
        <end position="116"/>
    </location>
</feature>
<keyword evidence="6" id="KW-1185">Reference proteome</keyword>
<comment type="similarity">
    <text evidence="1">Belongs to the VPS72/YL1 family.</text>
</comment>
<reference evidence="5" key="1">
    <citation type="journal article" date="2023" name="Mol. Biol. Evol.">
        <title>Third-Generation Sequencing Reveals the Adaptive Role of the Epigenome in Three Deep-Sea Polychaetes.</title>
        <authorList>
            <person name="Perez M."/>
            <person name="Aroh O."/>
            <person name="Sun Y."/>
            <person name="Lan Y."/>
            <person name="Juniper S.K."/>
            <person name="Young C.R."/>
            <person name="Angers B."/>
            <person name="Qian P.Y."/>
        </authorList>
    </citation>
    <scope>NUCLEOTIDE SEQUENCE</scope>
    <source>
        <strain evidence="5">P08H-3</strain>
    </source>
</reference>
<dbReference type="InterPro" id="IPR046757">
    <property type="entry name" value="YL1_N"/>
</dbReference>
<protein>
    <recommendedName>
        <fullName evidence="2">Vacuolar protein sorting-associated protein 72 homolog</fullName>
    </recommendedName>
</protein>
<feature type="domain" description="Vps72/YL1 C-terminal" evidence="4">
    <location>
        <begin position="286"/>
        <end position="315"/>
    </location>
</feature>
<accession>A0AAD9MX08</accession>
<dbReference type="PANTHER" id="PTHR13275:SF4">
    <property type="entry name" value="VACUOLAR PROTEIN SORTING-ASSOCIATED PROTEIN 72 HOMOLOG"/>
    <property type="match status" value="1"/>
</dbReference>
<dbReference type="AlphaFoldDB" id="A0AAD9MX08"/>
<dbReference type="EMBL" id="JAODUP010000475">
    <property type="protein sequence ID" value="KAK2148912.1"/>
    <property type="molecule type" value="Genomic_DNA"/>
</dbReference>
<comment type="caution">
    <text evidence="5">The sequence shown here is derived from an EMBL/GenBank/DDBJ whole genome shotgun (WGS) entry which is preliminary data.</text>
</comment>
<dbReference type="SMART" id="SM00993">
    <property type="entry name" value="YL1_C"/>
    <property type="match status" value="1"/>
</dbReference>
<gene>
    <name evidence="5" type="ORF">LSH36_475g02077</name>
</gene>
<sequence>MSLSKTREKRATAGNRMAKLLDAEDEDEFYKTTYGGFDEEEDDREYISENEESDMVDSDFSIDENDELRSDVDDADEPKHKKRAISTKAYKEPKNSTDDAKSTPRTKKIKPKLDRSMVQIYHSPSEKKSLRQSTTDKRKAVIDREKERQAKMKMMKEIAAKKNVPNVRRLTQEELLEEAKLTEQLNLQSLENYRRLELEKKKSRVQKNVYKGAIIRFQSVTMPLIQELPGESEINVDGDITPEGDNNVKPVLKATEKCSRTFITFTDEKNFKEHFPQKRLKTPITQYCPVTRMPAKYFDPVTQTPYANPKSFMIIREAYKQHIESEKEKVESKRKSVKGNSNSGQVVK</sequence>
<dbReference type="GO" id="GO:0005634">
    <property type="term" value="C:nucleus"/>
    <property type="evidence" value="ECO:0007669"/>
    <property type="project" value="TreeGrafter"/>
</dbReference>
<feature type="compositionally biased region" description="Basic and acidic residues" evidence="3">
    <location>
        <begin position="1"/>
        <end position="11"/>
    </location>
</feature>
<evidence type="ECO:0000256" key="1">
    <source>
        <dbReference type="ARBA" id="ARBA00006832"/>
    </source>
</evidence>
<evidence type="ECO:0000256" key="2">
    <source>
        <dbReference type="ARBA" id="ARBA00020000"/>
    </source>
</evidence>
<feature type="region of interest" description="Disordered" evidence="3">
    <location>
        <begin position="326"/>
        <end position="348"/>
    </location>
</feature>
<dbReference type="Pfam" id="PF05764">
    <property type="entry name" value="YL1"/>
    <property type="match status" value="1"/>
</dbReference>
<evidence type="ECO:0000259" key="4">
    <source>
        <dbReference type="SMART" id="SM00993"/>
    </source>
</evidence>
<dbReference type="PANTHER" id="PTHR13275">
    <property type="entry name" value="YL-1 PROTEIN TRANSCRIPTION FACTOR-LIKE 1"/>
    <property type="match status" value="1"/>
</dbReference>
<organism evidence="5 6">
    <name type="scientific">Paralvinella palmiformis</name>
    <dbReference type="NCBI Taxonomy" id="53620"/>
    <lineage>
        <taxon>Eukaryota</taxon>
        <taxon>Metazoa</taxon>
        <taxon>Spiralia</taxon>
        <taxon>Lophotrochozoa</taxon>
        <taxon>Annelida</taxon>
        <taxon>Polychaeta</taxon>
        <taxon>Sedentaria</taxon>
        <taxon>Canalipalpata</taxon>
        <taxon>Terebellida</taxon>
        <taxon>Terebelliformia</taxon>
        <taxon>Alvinellidae</taxon>
        <taxon>Paralvinella</taxon>
    </lineage>
</organism>
<feature type="compositionally biased region" description="Polar residues" evidence="3">
    <location>
        <begin position="339"/>
        <end position="348"/>
    </location>
</feature>
<dbReference type="InterPro" id="IPR013272">
    <property type="entry name" value="Vps72/YL1_C"/>
</dbReference>
<dbReference type="Proteomes" id="UP001208570">
    <property type="component" value="Unassembled WGS sequence"/>
</dbReference>
<evidence type="ECO:0000313" key="6">
    <source>
        <dbReference type="Proteomes" id="UP001208570"/>
    </source>
</evidence>
<dbReference type="Pfam" id="PF08265">
    <property type="entry name" value="YL1_C"/>
    <property type="match status" value="1"/>
</dbReference>
<evidence type="ECO:0000313" key="5">
    <source>
        <dbReference type="EMBL" id="KAK2148912.1"/>
    </source>
</evidence>
<feature type="compositionally biased region" description="Acidic residues" evidence="3">
    <location>
        <begin position="37"/>
        <end position="66"/>
    </location>
</feature>